<comment type="function">
    <text evidence="10">Mediates both low-affinity uptake and efflux of sugar across the plasma membrane.</text>
</comment>
<dbReference type="Proteomes" id="UP000026961">
    <property type="component" value="Chromosome 9"/>
</dbReference>
<feature type="transmembrane region" description="Helical" evidence="13">
    <location>
        <begin position="171"/>
        <end position="193"/>
    </location>
</feature>
<dbReference type="HOGENOM" id="CLU_536802_0_0_1"/>
<keyword evidence="4" id="KW-1003">Cell membrane</keyword>
<feature type="compositionally biased region" description="Basic and acidic residues" evidence="12">
    <location>
        <begin position="400"/>
        <end position="413"/>
    </location>
</feature>
<dbReference type="Gramene" id="OGLUM09G03120.1">
    <property type="protein sequence ID" value="OGLUM09G03120.1"/>
    <property type="gene ID" value="OGLUM09G03120"/>
</dbReference>
<evidence type="ECO:0000256" key="1">
    <source>
        <dbReference type="ARBA" id="ARBA00004651"/>
    </source>
</evidence>
<evidence type="ECO:0000256" key="12">
    <source>
        <dbReference type="SAM" id="MobiDB-lite"/>
    </source>
</evidence>
<evidence type="ECO:0000256" key="10">
    <source>
        <dbReference type="ARBA" id="ARBA00037238"/>
    </source>
</evidence>
<evidence type="ECO:0000256" key="11">
    <source>
        <dbReference type="ARBA" id="ARBA00038715"/>
    </source>
</evidence>
<feature type="transmembrane region" description="Helical" evidence="13">
    <location>
        <begin position="46"/>
        <end position="64"/>
    </location>
</feature>
<evidence type="ECO:0000256" key="4">
    <source>
        <dbReference type="ARBA" id="ARBA00022475"/>
    </source>
</evidence>
<dbReference type="InterPro" id="IPR047664">
    <property type="entry name" value="SWEET"/>
</dbReference>
<reference evidence="14" key="2">
    <citation type="submission" date="2018-05" db="EMBL/GenBank/DDBJ databases">
        <title>OgluRS3 (Oryza glumaepatula Reference Sequence Version 3).</title>
        <authorList>
            <person name="Zhang J."/>
            <person name="Kudrna D."/>
            <person name="Lee S."/>
            <person name="Talag J."/>
            <person name="Welchert J."/>
            <person name="Wing R.A."/>
        </authorList>
    </citation>
    <scope>NUCLEOTIDE SEQUENCE [LARGE SCALE GENOMIC DNA]</scope>
</reference>
<sequence>MVSLDLIRNVVGIVGNVISFGLFLSPVPIFWRIIKNKNVQDFKADPYLATLLNCMLWVFYGLPIVHPNSILVVTINGIGLVIKAIYLTIFFLFSDKKNKKKMGVVLATEALFMAAVTLSRRSLIVGILCVIFGTIMYSSPLTIMSQVVKTKSVEYMPLLLSVVVKTKSVEYMPLLLSVVSFLNGLCWTSYALIRFDIFITIPNGLGVLFALMQLILYAIYYRTTPKKQDKNLELPTVAPIAKGTSIVAPVSKDDDINDSTASHVTINITTSYALIRFDIFITICNGLGVLFALMQLILYAIYYRTTPKKQDKNLELPTVAPVAKDTSIVTPVSKDDDVDGSNASHPHPRLASLQLANTNWTFHHKHETSGNSPAEEADAAVVQGRAGVRSTAAATRPPPPKREERAEKEPETEKKVVVTVMNGEDDGCADTRRRRCVCSAAGQPAGHFRCVCVETDGADEAMNQVRQRVFQQAVQGALETLNSCLNTELHFRTIRANISILGAMEWKS</sequence>
<dbReference type="FunFam" id="1.20.1280.290:FF:000001">
    <property type="entry name" value="Bidirectional sugar transporter SWEET"/>
    <property type="match status" value="1"/>
</dbReference>
<feature type="transmembrane region" description="Helical" evidence="13">
    <location>
        <begin position="6"/>
        <end position="34"/>
    </location>
</feature>
<proteinExistence type="inferred from homology"/>
<dbReference type="AlphaFoldDB" id="A0A0E0B0A0"/>
<dbReference type="eggNOG" id="KOG1623">
    <property type="taxonomic scope" value="Eukaryota"/>
</dbReference>
<accession>A0A0E0B0A0</accession>
<keyword evidence="3" id="KW-0813">Transport</keyword>
<protein>
    <recommendedName>
        <fullName evidence="16">Bidirectional sugar transporter SWEET</fullName>
    </recommendedName>
</protein>
<evidence type="ECO:0000256" key="7">
    <source>
        <dbReference type="ARBA" id="ARBA00022737"/>
    </source>
</evidence>
<dbReference type="EnsemblPlants" id="OGLUM09G03120.1">
    <property type="protein sequence ID" value="OGLUM09G03120.1"/>
    <property type="gene ID" value="OGLUM09G03120"/>
</dbReference>
<dbReference type="GO" id="GO:0051119">
    <property type="term" value="F:sugar transmembrane transporter activity"/>
    <property type="evidence" value="ECO:0007669"/>
    <property type="project" value="InterPro"/>
</dbReference>
<keyword evidence="9 13" id="KW-0472">Membrane</keyword>
<comment type="subcellular location">
    <subcellularLocation>
        <location evidence="1">Cell membrane</location>
        <topology evidence="1">Multi-pass membrane protein</topology>
    </subcellularLocation>
</comment>
<feature type="transmembrane region" description="Helical" evidence="13">
    <location>
        <begin position="205"/>
        <end position="223"/>
    </location>
</feature>
<feature type="transmembrane region" description="Helical" evidence="13">
    <location>
        <begin position="123"/>
        <end position="148"/>
    </location>
</feature>
<evidence type="ECO:0000313" key="14">
    <source>
        <dbReference type="EnsemblPlants" id="OGLUM09G03120.1"/>
    </source>
</evidence>
<evidence type="ECO:0000256" key="3">
    <source>
        <dbReference type="ARBA" id="ARBA00022448"/>
    </source>
</evidence>
<dbReference type="Gene3D" id="1.20.1280.290">
    <property type="match status" value="3"/>
</dbReference>
<dbReference type="Pfam" id="PF03083">
    <property type="entry name" value="MtN3_slv"/>
    <property type="match status" value="3"/>
</dbReference>
<evidence type="ECO:0000256" key="5">
    <source>
        <dbReference type="ARBA" id="ARBA00022597"/>
    </source>
</evidence>
<dbReference type="FunFam" id="1.20.1280.290:FF:000002">
    <property type="entry name" value="Bidirectional sugar transporter SWEET"/>
    <property type="match status" value="1"/>
</dbReference>
<dbReference type="GO" id="GO:0005886">
    <property type="term" value="C:plasma membrane"/>
    <property type="evidence" value="ECO:0007669"/>
    <property type="project" value="UniProtKB-SubCell"/>
</dbReference>
<evidence type="ECO:0000256" key="8">
    <source>
        <dbReference type="ARBA" id="ARBA00022989"/>
    </source>
</evidence>
<comment type="similarity">
    <text evidence="2">Belongs to the SWEET sugar transporter family.</text>
</comment>
<keyword evidence="8 13" id="KW-1133">Transmembrane helix</keyword>
<keyword evidence="15" id="KW-1185">Reference proteome</keyword>
<feature type="region of interest" description="Disordered" evidence="12">
    <location>
        <begin position="364"/>
        <end position="413"/>
    </location>
</feature>
<evidence type="ECO:0000313" key="15">
    <source>
        <dbReference type="Proteomes" id="UP000026961"/>
    </source>
</evidence>
<keyword evidence="6 13" id="KW-0812">Transmembrane</keyword>
<dbReference type="PANTHER" id="PTHR10791:SF30">
    <property type="entry name" value="SUGAR TRANSPORTER SWEET1"/>
    <property type="match status" value="1"/>
</dbReference>
<keyword evidence="7" id="KW-0677">Repeat</keyword>
<organism evidence="14">
    <name type="scientific">Oryza glumipatula</name>
    <dbReference type="NCBI Taxonomy" id="40148"/>
    <lineage>
        <taxon>Eukaryota</taxon>
        <taxon>Viridiplantae</taxon>
        <taxon>Streptophyta</taxon>
        <taxon>Embryophyta</taxon>
        <taxon>Tracheophyta</taxon>
        <taxon>Spermatophyta</taxon>
        <taxon>Magnoliopsida</taxon>
        <taxon>Liliopsida</taxon>
        <taxon>Poales</taxon>
        <taxon>Poaceae</taxon>
        <taxon>BOP clade</taxon>
        <taxon>Oryzoideae</taxon>
        <taxon>Oryzeae</taxon>
        <taxon>Oryzinae</taxon>
        <taxon>Oryza</taxon>
    </lineage>
</organism>
<keyword evidence="5" id="KW-0762">Sugar transport</keyword>
<feature type="transmembrane region" description="Helical" evidence="13">
    <location>
        <begin position="70"/>
        <end position="93"/>
    </location>
</feature>
<evidence type="ECO:0000256" key="13">
    <source>
        <dbReference type="SAM" id="Phobius"/>
    </source>
</evidence>
<evidence type="ECO:0000256" key="2">
    <source>
        <dbReference type="ARBA" id="ARBA00007809"/>
    </source>
</evidence>
<evidence type="ECO:0000256" key="6">
    <source>
        <dbReference type="ARBA" id="ARBA00022692"/>
    </source>
</evidence>
<reference evidence="14" key="1">
    <citation type="submission" date="2015-04" db="UniProtKB">
        <authorList>
            <consortium name="EnsemblPlants"/>
        </authorList>
    </citation>
    <scope>IDENTIFICATION</scope>
</reference>
<dbReference type="InterPro" id="IPR004316">
    <property type="entry name" value="SWEET_rpt"/>
</dbReference>
<evidence type="ECO:0000256" key="9">
    <source>
        <dbReference type="ARBA" id="ARBA00023136"/>
    </source>
</evidence>
<comment type="subunit">
    <text evidence="11">Forms homooligomers and/or heterooligomers.</text>
</comment>
<feature type="transmembrane region" description="Helical" evidence="13">
    <location>
        <begin position="279"/>
        <end position="302"/>
    </location>
</feature>
<evidence type="ECO:0008006" key="16">
    <source>
        <dbReference type="Google" id="ProtNLM"/>
    </source>
</evidence>
<name>A0A0E0B0A0_9ORYZ</name>
<dbReference type="PANTHER" id="PTHR10791">
    <property type="entry name" value="RAG1-ACTIVATING PROTEIN 1"/>
    <property type="match status" value="1"/>
</dbReference>